<gene>
    <name evidence="1" type="ORF">BDV30DRAFT_202408</name>
</gene>
<evidence type="ECO:0000313" key="1">
    <source>
        <dbReference type="EMBL" id="KAB8279249.1"/>
    </source>
</evidence>
<name>A0A5N6JLQ3_9EURO</name>
<protein>
    <submittedName>
        <fullName evidence="1">Uncharacterized protein</fullName>
    </submittedName>
</protein>
<dbReference type="Proteomes" id="UP000326289">
    <property type="component" value="Unassembled WGS sequence"/>
</dbReference>
<dbReference type="AlphaFoldDB" id="A0A5N6JLQ3"/>
<evidence type="ECO:0000313" key="2">
    <source>
        <dbReference type="Proteomes" id="UP000326289"/>
    </source>
</evidence>
<dbReference type="EMBL" id="ML732765">
    <property type="protein sequence ID" value="KAB8279249.1"/>
    <property type="molecule type" value="Genomic_DNA"/>
</dbReference>
<organism evidence="1 2">
    <name type="scientific">Aspergillus minisclerotigenes</name>
    <dbReference type="NCBI Taxonomy" id="656917"/>
    <lineage>
        <taxon>Eukaryota</taxon>
        <taxon>Fungi</taxon>
        <taxon>Dikarya</taxon>
        <taxon>Ascomycota</taxon>
        <taxon>Pezizomycotina</taxon>
        <taxon>Eurotiomycetes</taxon>
        <taxon>Eurotiomycetidae</taxon>
        <taxon>Eurotiales</taxon>
        <taxon>Aspergillaceae</taxon>
        <taxon>Aspergillus</taxon>
        <taxon>Aspergillus subgen. Circumdati</taxon>
    </lineage>
</organism>
<sequence>MKFLSTHKHTINGLEQWAERKRLVLVRFFFWRPGVEAEKTLDGLLCGIVHDTLKQCPKFIPIVFPEPWEESIRSDWRVPWQFRFS</sequence>
<keyword evidence="2" id="KW-1185">Reference proteome</keyword>
<accession>A0A5N6JLQ3</accession>
<reference evidence="1 2" key="1">
    <citation type="submission" date="2019-04" db="EMBL/GenBank/DDBJ databases">
        <title>Fungal friends and foes A comparative genomics study of 23 Aspergillus species from section Flavi.</title>
        <authorList>
            <consortium name="DOE Joint Genome Institute"/>
            <person name="Kjaerbolling I."/>
            <person name="Vesth T.C."/>
            <person name="Frisvad J.C."/>
            <person name="Nybo J.L."/>
            <person name="Theobald S."/>
            <person name="Kildgaard S."/>
            <person name="Petersen T.I."/>
            <person name="Kuo A."/>
            <person name="Sato A."/>
            <person name="Lyhne E.K."/>
            <person name="Kogle M.E."/>
            <person name="Wiebenga A."/>
            <person name="Kun R.S."/>
            <person name="Lubbers R.J."/>
            <person name="Makela M.R."/>
            <person name="Barry K."/>
            <person name="Chovatia M."/>
            <person name="Clum A."/>
            <person name="Daum C."/>
            <person name="Haridas S."/>
            <person name="He G."/>
            <person name="LaButti K."/>
            <person name="Lipzen A."/>
            <person name="Mondo S."/>
            <person name="Pangilinan J."/>
            <person name="Riley R."/>
            <person name="Salamov A."/>
            <person name="Simmons B.A."/>
            <person name="Magnuson J.K."/>
            <person name="Henrissat B."/>
            <person name="Mortensen U.H."/>
            <person name="Larsen T.O."/>
            <person name="De vries R.P."/>
            <person name="Grigoriev I.V."/>
            <person name="Machida M."/>
            <person name="Baker S.E."/>
            <person name="Andersen M.R."/>
        </authorList>
    </citation>
    <scope>NUCLEOTIDE SEQUENCE [LARGE SCALE GENOMIC DNA]</scope>
    <source>
        <strain evidence="1 2">CBS 117635</strain>
    </source>
</reference>
<proteinExistence type="predicted"/>